<feature type="compositionally biased region" description="Polar residues" evidence="19">
    <location>
        <begin position="450"/>
        <end position="459"/>
    </location>
</feature>
<evidence type="ECO:0000256" key="11">
    <source>
        <dbReference type="ARBA" id="ARBA00047559"/>
    </source>
</evidence>
<sequence length="991" mass="109373">MESSRSLLGCLASASVAPPGEDATGTGAEEEEDEEEAVATELGSHAALPYWTAVFEYEAAGEDELTLRLGDVVEVLSKDSQVSGDEGWWTGQLNQRVGIFPSNYVTPRSAFSSRCQPGAEDPSCYPPIQLLEIDFAELTLEEIIGIGGFGKVYRAFWVGDEVAVKAARHDPDEDISQTIENVRQEAKLFAMLKHPNIIALRGVCLKEPNLCLVMEFARGGPLNRVLSGKRIPPDILVNWAVQIARGMNYLHDEAIVPIIHRDLKSSNNCWNPDPHSRPSFTSILDQLTTIEESGFFEMPKDSFHCLQDDWKHEIQEMFDQLRAKEKELRTWEEELTRAALQQKNQEELLRRREQELAEREIDILERELNIIIHQLCQEKPRVKKRKGKFRKSRLKLKDGNRISLPSDFQHKFTVQASPTMDKRKSLLSSRSSPPASPTIIPRLRAIQLTPGESSKTWGRSSVVPREGGEEEEKRVPKKKGRTWGPGTLGQKELTSGDEGSPQRREKSNGLSTPSESPHFHLGLKSLVDGYKQWSSSAPNLGKGPRSSPALPGFTSLMEIEDEDGEGPGSGESHLQHSPNQSYLCIPFPRGEDGDGPSSDGVHEEPTPVNSATSTPQLTPTNSLKRSGAHHRRCELAVLGCGAVLAATGLGFDLLEAGKCQLLPPEEPEPPAREEKKRREGLFQRASRPRRSTSPPSRKLFKKEEPMMLLGDPSASLTLLSLSSISECNSTRSLLRSDSDEIVVYEMPVSPVEAPPLTTCTHNPLVNVRVERFKRDPNQSLTPTHVTLTAPTQPSGHRRTPSDGALKLPGAPPALSSRSPSSNGMSSSSGTGILKTPSPSRDPGEFPRLPDPNVVFPPTPRRWNTQRDSTLERPKTLEFLPRPRPSANRQRLDPWWFVSPSHARSASPANSSSTETPSNLDSCFTSSSSTVEERPGLPALLPLQAGPLPPTERTLLDLDAEGQSQDSTVPLCRAELNTHGPSPYEIQQEFWS</sequence>
<feature type="compositionally biased region" description="Polar residues" evidence="19">
    <location>
        <begin position="901"/>
        <end position="929"/>
    </location>
</feature>
<dbReference type="InterPro" id="IPR016231">
    <property type="entry name" value="MLK1-4"/>
</dbReference>
<keyword evidence="9 13" id="KW-0418">Kinase</keyword>
<evidence type="ECO:0000256" key="19">
    <source>
        <dbReference type="SAM" id="MobiDB-lite"/>
    </source>
</evidence>
<dbReference type="Gene3D" id="1.10.510.10">
    <property type="entry name" value="Transferase(Phosphotransferase) domain 1"/>
    <property type="match status" value="2"/>
</dbReference>
<evidence type="ECO:0000313" key="22">
    <source>
        <dbReference type="EMBL" id="CAH6844517.1"/>
    </source>
</evidence>
<feature type="compositionally biased region" description="Polar residues" evidence="19">
    <location>
        <begin position="777"/>
        <end position="794"/>
    </location>
</feature>
<evidence type="ECO:0000256" key="1">
    <source>
        <dbReference type="ARBA" id="ARBA00001946"/>
    </source>
</evidence>
<dbReference type="PANTHER" id="PTHR44329:SF35">
    <property type="entry name" value="MITOGEN-ACTIVATED PROTEIN KINASE KINASE KINASE 9"/>
    <property type="match status" value="1"/>
</dbReference>
<dbReference type="SUPFAM" id="SSF56112">
    <property type="entry name" value="Protein kinase-like (PK-like)"/>
    <property type="match status" value="1"/>
</dbReference>
<dbReference type="InterPro" id="IPR017441">
    <property type="entry name" value="Protein_kinase_ATP_BS"/>
</dbReference>
<dbReference type="AlphaFoldDB" id="A0AAU9ZSF0"/>
<evidence type="ECO:0000256" key="7">
    <source>
        <dbReference type="ARBA" id="ARBA00022737"/>
    </source>
</evidence>
<dbReference type="SMART" id="SM00220">
    <property type="entry name" value="S_TKc"/>
    <property type="match status" value="1"/>
</dbReference>
<proteinExistence type="inferred from homology"/>
<comment type="activity regulation">
    <text evidence="13">Homodimerization via the leucine zipper domains is required for autophosphorylation.</text>
</comment>
<evidence type="ECO:0000256" key="13">
    <source>
        <dbReference type="PIRNR" id="PIRNR000556"/>
    </source>
</evidence>
<comment type="catalytic activity">
    <reaction evidence="12">
        <text>L-seryl-[protein] + ATP = O-phospho-L-seryl-[protein] + ADP + H(+)</text>
        <dbReference type="Rhea" id="RHEA:17989"/>
        <dbReference type="Rhea" id="RHEA-COMP:9863"/>
        <dbReference type="Rhea" id="RHEA-COMP:11604"/>
        <dbReference type="ChEBI" id="CHEBI:15378"/>
        <dbReference type="ChEBI" id="CHEBI:29999"/>
        <dbReference type="ChEBI" id="CHEBI:30616"/>
        <dbReference type="ChEBI" id="CHEBI:83421"/>
        <dbReference type="ChEBI" id="CHEBI:456216"/>
        <dbReference type="EC" id="2.7.11.25"/>
    </reaction>
</comment>
<comment type="similarity">
    <text evidence="2 13">Belongs to the protein kinase superfamily. STE Ser/Thr protein kinase family. MAP kinase kinase kinase subfamily.</text>
</comment>
<dbReference type="PRINTS" id="PR00452">
    <property type="entry name" value="SH3DOMAIN"/>
</dbReference>
<dbReference type="FunFam" id="2.30.30.40:FF:000079">
    <property type="entry name" value="Mitogen-activated protein kinase kinase kinase"/>
    <property type="match status" value="1"/>
</dbReference>
<feature type="region of interest" description="Disordered" evidence="19">
    <location>
        <begin position="773"/>
        <end position="888"/>
    </location>
</feature>
<evidence type="ECO:0000259" key="20">
    <source>
        <dbReference type="PROSITE" id="PS50002"/>
    </source>
</evidence>
<dbReference type="Proteomes" id="UP001152836">
    <property type="component" value="Unassembled WGS sequence"/>
</dbReference>
<dbReference type="InterPro" id="IPR036028">
    <property type="entry name" value="SH3-like_dom_sf"/>
</dbReference>
<name>A0AAU9ZSF0_PHORO</name>
<dbReference type="GO" id="GO:0004706">
    <property type="term" value="F:JUN kinase kinase kinase activity"/>
    <property type="evidence" value="ECO:0007669"/>
    <property type="project" value="TreeGrafter"/>
</dbReference>
<evidence type="ECO:0000256" key="9">
    <source>
        <dbReference type="ARBA" id="ARBA00022777"/>
    </source>
</evidence>
<dbReference type="InterPro" id="IPR011009">
    <property type="entry name" value="Kinase-like_dom_sf"/>
</dbReference>
<evidence type="ECO:0000256" key="5">
    <source>
        <dbReference type="ARBA" id="ARBA00022527"/>
    </source>
</evidence>
<feature type="region of interest" description="Disordered" evidence="19">
    <location>
        <begin position="1"/>
        <end position="35"/>
    </location>
</feature>
<feature type="domain" description="SH3" evidence="20">
    <location>
        <begin position="46"/>
        <end position="110"/>
    </location>
</feature>
<dbReference type="PIRSF" id="PIRSF000556">
    <property type="entry name" value="MAPKKK9_11"/>
    <property type="match status" value="1"/>
</dbReference>
<protein>
    <recommendedName>
        <fullName evidence="3 13">Mitogen-activated protein kinase kinase kinase</fullName>
        <ecNumber evidence="3 13">2.7.11.25</ecNumber>
    </recommendedName>
</protein>
<feature type="domain" description="Protein kinase" evidence="21">
    <location>
        <begin position="138"/>
        <end position="413"/>
    </location>
</feature>
<feature type="compositionally biased region" description="Low complexity" evidence="19">
    <location>
        <begin position="812"/>
        <end position="828"/>
    </location>
</feature>
<dbReference type="InterPro" id="IPR001452">
    <property type="entry name" value="SH3_domain"/>
</dbReference>
<dbReference type="FunFam" id="3.30.200.20:FF:000085">
    <property type="entry name" value="Mitogen-activated protein kinase kinase kinase"/>
    <property type="match status" value="1"/>
</dbReference>
<reference evidence="22" key="1">
    <citation type="submission" date="2022-06" db="EMBL/GenBank/DDBJ databases">
        <authorList>
            <person name="Andreotti S."/>
            <person name="Wyler E."/>
        </authorList>
    </citation>
    <scope>NUCLEOTIDE SEQUENCE</scope>
</reference>
<comment type="cofactor">
    <cofactor evidence="1">
        <name>Mg(2+)</name>
        <dbReference type="ChEBI" id="CHEBI:18420"/>
    </cofactor>
</comment>
<evidence type="ECO:0000256" key="15">
    <source>
        <dbReference type="PIRSR" id="PIRSR000556-2"/>
    </source>
</evidence>
<feature type="region of interest" description="Disordered" evidence="19">
    <location>
        <begin position="559"/>
        <end position="625"/>
    </location>
</feature>
<keyword evidence="8 13" id="KW-0547">Nucleotide-binding</keyword>
<dbReference type="PANTHER" id="PTHR44329">
    <property type="entry name" value="SERINE/THREONINE-PROTEIN KINASE TNNI3K-RELATED"/>
    <property type="match status" value="1"/>
</dbReference>
<comment type="caution">
    <text evidence="22">The sequence shown here is derived from an EMBL/GenBank/DDBJ whole genome shotgun (WGS) entry which is preliminary data.</text>
</comment>
<evidence type="ECO:0000256" key="4">
    <source>
        <dbReference type="ARBA" id="ARBA00022443"/>
    </source>
</evidence>
<feature type="region of interest" description="Disordered" evidence="19">
    <location>
        <begin position="900"/>
        <end position="933"/>
    </location>
</feature>
<comment type="subunit">
    <text evidence="13">Homodimer.</text>
</comment>
<feature type="coiled-coil region" evidence="18">
    <location>
        <begin position="307"/>
        <end position="374"/>
    </location>
</feature>
<dbReference type="SUPFAM" id="SSF50044">
    <property type="entry name" value="SH3-domain"/>
    <property type="match status" value="1"/>
</dbReference>
<feature type="binding site" evidence="15 17">
    <location>
        <position position="165"/>
    </location>
    <ligand>
        <name>ATP</name>
        <dbReference type="ChEBI" id="CHEBI:30616"/>
    </ligand>
</feature>
<keyword evidence="23" id="KW-1185">Reference proteome</keyword>
<comment type="catalytic activity">
    <reaction evidence="11 13">
        <text>L-threonyl-[protein] + ATP = O-phospho-L-threonyl-[protein] + ADP + H(+)</text>
        <dbReference type="Rhea" id="RHEA:46608"/>
        <dbReference type="Rhea" id="RHEA-COMP:11060"/>
        <dbReference type="Rhea" id="RHEA-COMP:11605"/>
        <dbReference type="ChEBI" id="CHEBI:15378"/>
        <dbReference type="ChEBI" id="CHEBI:30013"/>
        <dbReference type="ChEBI" id="CHEBI:30616"/>
        <dbReference type="ChEBI" id="CHEBI:61977"/>
        <dbReference type="ChEBI" id="CHEBI:456216"/>
        <dbReference type="EC" id="2.7.11.25"/>
    </reaction>
</comment>
<dbReference type="InterPro" id="IPR000719">
    <property type="entry name" value="Prot_kinase_dom"/>
</dbReference>
<feature type="region of interest" description="Disordered" evidence="19">
    <location>
        <begin position="416"/>
        <end position="523"/>
    </location>
</feature>
<dbReference type="InterPro" id="IPR035779">
    <property type="entry name" value="MLK1-3_SH3"/>
</dbReference>
<keyword evidence="5 13" id="KW-0723">Serine/threonine-protein kinase</keyword>
<evidence type="ECO:0000256" key="16">
    <source>
        <dbReference type="PROSITE-ProRule" id="PRU00192"/>
    </source>
</evidence>
<dbReference type="Pfam" id="PF14604">
    <property type="entry name" value="SH3_9"/>
    <property type="match status" value="1"/>
</dbReference>
<evidence type="ECO:0000256" key="8">
    <source>
        <dbReference type="ARBA" id="ARBA00022741"/>
    </source>
</evidence>
<evidence type="ECO:0000256" key="17">
    <source>
        <dbReference type="PROSITE-ProRule" id="PRU10141"/>
    </source>
</evidence>
<dbReference type="GO" id="GO:0005524">
    <property type="term" value="F:ATP binding"/>
    <property type="evidence" value="ECO:0007669"/>
    <property type="project" value="UniProtKB-UniRule"/>
</dbReference>
<dbReference type="EC" id="2.7.11.25" evidence="3 13"/>
<feature type="region of interest" description="Disordered" evidence="19">
    <location>
        <begin position="662"/>
        <end position="701"/>
    </location>
</feature>
<keyword evidence="7" id="KW-0677">Repeat</keyword>
<dbReference type="Gene3D" id="3.30.200.20">
    <property type="entry name" value="Phosphorylase Kinase, domain 1"/>
    <property type="match status" value="1"/>
</dbReference>
<dbReference type="PROSITE" id="PS00107">
    <property type="entry name" value="PROTEIN_KINASE_ATP"/>
    <property type="match status" value="1"/>
</dbReference>
<keyword evidence="4 16" id="KW-0728">SH3 domain</keyword>
<keyword evidence="6 13" id="KW-0808">Transferase</keyword>
<evidence type="ECO:0000256" key="6">
    <source>
        <dbReference type="ARBA" id="ARBA00022679"/>
    </source>
</evidence>
<keyword evidence="18" id="KW-0175">Coiled coil</keyword>
<evidence type="ECO:0000256" key="18">
    <source>
        <dbReference type="SAM" id="Coils"/>
    </source>
</evidence>
<dbReference type="PROSITE" id="PS50002">
    <property type="entry name" value="SH3"/>
    <property type="match status" value="1"/>
</dbReference>
<dbReference type="InterPro" id="IPR051681">
    <property type="entry name" value="Ser/Thr_Kinases-Pseudokinases"/>
</dbReference>
<evidence type="ECO:0000256" key="10">
    <source>
        <dbReference type="ARBA" id="ARBA00022840"/>
    </source>
</evidence>
<feature type="active site" description="Proton acceptor" evidence="14">
    <location>
        <position position="262"/>
    </location>
</feature>
<feature type="binding site" evidence="15">
    <location>
        <begin position="144"/>
        <end position="152"/>
    </location>
    <ligand>
        <name>ATP</name>
        <dbReference type="ChEBI" id="CHEBI:30616"/>
    </ligand>
</feature>
<dbReference type="EMBL" id="CALSGD010001499">
    <property type="protein sequence ID" value="CAH6844517.1"/>
    <property type="molecule type" value="Genomic_DNA"/>
</dbReference>
<keyword evidence="10 13" id="KW-0067">ATP-binding</keyword>
<gene>
    <name evidence="22" type="primary">Map3k9</name>
    <name evidence="22" type="ORF">PHOROB_LOCUS11554</name>
</gene>
<organism evidence="22 23">
    <name type="scientific">Phodopus roborovskii</name>
    <name type="common">Roborovski's desert hamster</name>
    <name type="synonym">Cricetulus roborovskii</name>
    <dbReference type="NCBI Taxonomy" id="109678"/>
    <lineage>
        <taxon>Eukaryota</taxon>
        <taxon>Metazoa</taxon>
        <taxon>Chordata</taxon>
        <taxon>Craniata</taxon>
        <taxon>Vertebrata</taxon>
        <taxon>Euteleostomi</taxon>
        <taxon>Mammalia</taxon>
        <taxon>Eutheria</taxon>
        <taxon>Euarchontoglires</taxon>
        <taxon>Glires</taxon>
        <taxon>Rodentia</taxon>
        <taxon>Myomorpha</taxon>
        <taxon>Muroidea</taxon>
        <taxon>Cricetidae</taxon>
        <taxon>Cricetinae</taxon>
        <taxon>Phodopus</taxon>
    </lineage>
</organism>
<dbReference type="PROSITE" id="PS50011">
    <property type="entry name" value="PROTEIN_KINASE_DOM"/>
    <property type="match status" value="1"/>
</dbReference>
<dbReference type="Pfam" id="PF00069">
    <property type="entry name" value="Pkinase"/>
    <property type="match status" value="1"/>
</dbReference>
<dbReference type="Gene3D" id="2.30.30.40">
    <property type="entry name" value="SH3 Domains"/>
    <property type="match status" value="1"/>
</dbReference>
<dbReference type="SMART" id="SM00326">
    <property type="entry name" value="SH3"/>
    <property type="match status" value="1"/>
</dbReference>
<evidence type="ECO:0000259" key="21">
    <source>
        <dbReference type="PROSITE" id="PS50011"/>
    </source>
</evidence>
<feature type="compositionally biased region" description="Basic and acidic residues" evidence="19">
    <location>
        <begin position="669"/>
        <end position="681"/>
    </location>
</feature>
<dbReference type="CDD" id="cd12059">
    <property type="entry name" value="SH3_MLK1-3"/>
    <property type="match status" value="1"/>
</dbReference>
<evidence type="ECO:0000256" key="12">
    <source>
        <dbReference type="ARBA" id="ARBA00048329"/>
    </source>
</evidence>
<evidence type="ECO:0000256" key="2">
    <source>
        <dbReference type="ARBA" id="ARBA00006529"/>
    </source>
</evidence>
<feature type="compositionally biased region" description="Polar residues" evidence="19">
    <location>
        <begin position="607"/>
        <end position="624"/>
    </location>
</feature>
<accession>A0AAU9ZSF0</accession>
<evidence type="ECO:0000256" key="3">
    <source>
        <dbReference type="ARBA" id="ARBA00012406"/>
    </source>
</evidence>
<evidence type="ECO:0000313" key="23">
    <source>
        <dbReference type="Proteomes" id="UP001152836"/>
    </source>
</evidence>
<evidence type="ECO:0000256" key="14">
    <source>
        <dbReference type="PIRSR" id="PIRSR000556-1"/>
    </source>
</evidence>